<name>A0ABY7DB15_MYAAR</name>
<protein>
    <submittedName>
        <fullName evidence="1">Uncharacterized protein</fullName>
    </submittedName>
</protein>
<proteinExistence type="predicted"/>
<sequence>MNLNQHTKFQDENWLLKKLKEKYQKGLKILSELVANCSIVSLTHDSWTQQLAKTIAVWNIRDSIFVTDNAADEKKQLICWAVHVSVAMYKCYRSVTVFSINWKSSSSYPRCLHKMKLFIGQACETGQVVPSFDKDCCRWSLRKAHKIT</sequence>
<dbReference type="Proteomes" id="UP001164746">
    <property type="component" value="Chromosome 1"/>
</dbReference>
<evidence type="ECO:0000313" key="2">
    <source>
        <dbReference type="Proteomes" id="UP001164746"/>
    </source>
</evidence>
<gene>
    <name evidence="1" type="ORF">MAR_007347</name>
</gene>
<organism evidence="1 2">
    <name type="scientific">Mya arenaria</name>
    <name type="common">Soft-shell clam</name>
    <dbReference type="NCBI Taxonomy" id="6604"/>
    <lineage>
        <taxon>Eukaryota</taxon>
        <taxon>Metazoa</taxon>
        <taxon>Spiralia</taxon>
        <taxon>Lophotrochozoa</taxon>
        <taxon>Mollusca</taxon>
        <taxon>Bivalvia</taxon>
        <taxon>Autobranchia</taxon>
        <taxon>Heteroconchia</taxon>
        <taxon>Euheterodonta</taxon>
        <taxon>Imparidentia</taxon>
        <taxon>Neoheterodontei</taxon>
        <taxon>Myida</taxon>
        <taxon>Myoidea</taxon>
        <taxon>Myidae</taxon>
        <taxon>Mya</taxon>
    </lineage>
</organism>
<reference evidence="1" key="1">
    <citation type="submission" date="2022-11" db="EMBL/GenBank/DDBJ databases">
        <title>Centuries of genome instability and evolution in soft-shell clam transmissible cancer (bioRxiv).</title>
        <authorList>
            <person name="Hart S.F.M."/>
            <person name="Yonemitsu M.A."/>
            <person name="Giersch R.M."/>
            <person name="Beal B.F."/>
            <person name="Arriagada G."/>
            <person name="Davis B.W."/>
            <person name="Ostrander E.A."/>
            <person name="Goff S.P."/>
            <person name="Metzger M.J."/>
        </authorList>
    </citation>
    <scope>NUCLEOTIDE SEQUENCE</scope>
    <source>
        <strain evidence="1">MELC-2E11</strain>
        <tissue evidence="1">Siphon/mantle</tissue>
    </source>
</reference>
<accession>A0ABY7DB15</accession>
<keyword evidence="2" id="KW-1185">Reference proteome</keyword>
<dbReference type="EMBL" id="CP111012">
    <property type="protein sequence ID" value="WAQ94876.1"/>
    <property type="molecule type" value="Genomic_DNA"/>
</dbReference>
<evidence type="ECO:0000313" key="1">
    <source>
        <dbReference type="EMBL" id="WAQ94876.1"/>
    </source>
</evidence>